<feature type="transmembrane region" description="Helical" evidence="2">
    <location>
        <begin position="45"/>
        <end position="67"/>
    </location>
</feature>
<name>A0A1S1R116_9ACTN</name>
<keyword evidence="2" id="KW-1133">Transmembrane helix</keyword>
<keyword evidence="4" id="KW-1185">Reference proteome</keyword>
<dbReference type="AlphaFoldDB" id="A0A1S1R116"/>
<feature type="compositionally biased region" description="Gly residues" evidence="1">
    <location>
        <begin position="299"/>
        <end position="313"/>
    </location>
</feature>
<evidence type="ECO:0000256" key="2">
    <source>
        <dbReference type="SAM" id="Phobius"/>
    </source>
</evidence>
<keyword evidence="2" id="KW-0812">Transmembrane</keyword>
<evidence type="ECO:0000313" key="4">
    <source>
        <dbReference type="Proteomes" id="UP000179627"/>
    </source>
</evidence>
<proteinExistence type="predicted"/>
<sequence length="372" mass="39499">MLHVPRTRGALSGLLIVAAGIWGALIPFVGPYFDFGFTTEAWTWTAIHFWLSLLPGIAAVVAGLILLGSGNRATAAIGAAIAVVAGVWFIVGPPLSEIWNPGALGTPLGGEFRQAVILISFFYGLGALILFLGSSALGRLSVVGVRDVAAARNRRLGMAEPAGRHARGHRRHAHAGEAAGAGAAVGAGAAAGAEYPEREHEYPEREYPERAGRGAAEREPLEAGRDVSRREPVSGGRYDEASVYPDEPHPYEPRRSHNGHGEQRATAGRDRGGYETGRRDVGGRDIDGRESGRYDTGGYADGGYGDSGYGGYEVGKHRSGERPATGPERGRPAPGATDGERTAEHRPEHRGDEPIGAGSGARSHRHHWWERH</sequence>
<feature type="region of interest" description="Disordered" evidence="1">
    <location>
        <begin position="159"/>
        <end position="372"/>
    </location>
</feature>
<organism evidence="3 4">
    <name type="scientific">Parafrankia colletiae</name>
    <dbReference type="NCBI Taxonomy" id="573497"/>
    <lineage>
        <taxon>Bacteria</taxon>
        <taxon>Bacillati</taxon>
        <taxon>Actinomycetota</taxon>
        <taxon>Actinomycetes</taxon>
        <taxon>Frankiales</taxon>
        <taxon>Frankiaceae</taxon>
        <taxon>Parafrankia</taxon>
    </lineage>
</organism>
<evidence type="ECO:0000313" key="3">
    <source>
        <dbReference type="EMBL" id="OHV39489.1"/>
    </source>
</evidence>
<protein>
    <submittedName>
        <fullName evidence="3">Uncharacterized protein</fullName>
    </submittedName>
</protein>
<feature type="transmembrane region" description="Helical" evidence="2">
    <location>
        <begin position="74"/>
        <end position="92"/>
    </location>
</feature>
<accession>A0A1S1R116</accession>
<gene>
    <name evidence="3" type="ORF">CC117_14900</name>
</gene>
<comment type="caution">
    <text evidence="3">The sequence shown here is derived from an EMBL/GenBank/DDBJ whole genome shotgun (WGS) entry which is preliminary data.</text>
</comment>
<feature type="compositionally biased region" description="Basic and acidic residues" evidence="1">
    <location>
        <begin position="338"/>
        <end position="353"/>
    </location>
</feature>
<dbReference type="Proteomes" id="UP000179627">
    <property type="component" value="Unassembled WGS sequence"/>
</dbReference>
<feature type="compositionally biased region" description="Low complexity" evidence="1">
    <location>
        <begin position="176"/>
        <end position="194"/>
    </location>
</feature>
<evidence type="ECO:0000256" key="1">
    <source>
        <dbReference type="SAM" id="MobiDB-lite"/>
    </source>
</evidence>
<dbReference type="OrthoDB" id="3208582at2"/>
<keyword evidence="2" id="KW-0472">Membrane</keyword>
<dbReference type="EMBL" id="MBLM01000102">
    <property type="protein sequence ID" value="OHV39489.1"/>
    <property type="molecule type" value="Genomic_DNA"/>
</dbReference>
<feature type="compositionally biased region" description="Basic and acidic residues" evidence="1">
    <location>
        <begin position="195"/>
        <end position="293"/>
    </location>
</feature>
<feature type="compositionally biased region" description="Basic residues" evidence="1">
    <location>
        <begin position="164"/>
        <end position="173"/>
    </location>
</feature>
<feature type="compositionally biased region" description="Basic residues" evidence="1">
    <location>
        <begin position="362"/>
        <end position="372"/>
    </location>
</feature>
<feature type="transmembrane region" description="Helical" evidence="2">
    <location>
        <begin position="12"/>
        <end position="33"/>
    </location>
</feature>
<feature type="transmembrane region" description="Helical" evidence="2">
    <location>
        <begin position="112"/>
        <end position="132"/>
    </location>
</feature>
<reference evidence="4" key="1">
    <citation type="submission" date="2016-07" db="EMBL/GenBank/DDBJ databases">
        <title>Sequence Frankia sp. strain CcI1.17.</title>
        <authorList>
            <person name="Ghodhbane-Gtari F."/>
            <person name="Swanson E."/>
            <person name="Gueddou A."/>
            <person name="Morris K."/>
            <person name="Hezbri K."/>
            <person name="Ktari A."/>
            <person name="Nouioui I."/>
            <person name="Abebe-Akele F."/>
            <person name="Simpson S."/>
            <person name="Thomas K."/>
            <person name="Gtari M."/>
            <person name="Tisa L.S."/>
            <person name="Hurst S."/>
        </authorList>
    </citation>
    <scope>NUCLEOTIDE SEQUENCE [LARGE SCALE GENOMIC DNA]</scope>
    <source>
        <strain evidence="4">Cc1.17</strain>
    </source>
</reference>